<dbReference type="OrthoDB" id="5974438at2"/>
<dbReference type="AlphaFoldDB" id="A0A921TGL6"/>
<keyword evidence="3" id="KW-1185">Reference proteome</keyword>
<dbReference type="InterPro" id="IPR011990">
    <property type="entry name" value="TPR-like_helical_dom_sf"/>
</dbReference>
<name>A0A921TGL6_9GAMM</name>
<accession>A0A921TGL6</accession>
<feature type="chain" id="PRO_5037893877" description="Tetratricopeptide repeat protein" evidence="1">
    <location>
        <begin position="21"/>
        <end position="209"/>
    </location>
</feature>
<evidence type="ECO:0000256" key="1">
    <source>
        <dbReference type="SAM" id="SignalP"/>
    </source>
</evidence>
<dbReference type="SUPFAM" id="SSF48452">
    <property type="entry name" value="TPR-like"/>
    <property type="match status" value="1"/>
</dbReference>
<dbReference type="RefSeq" id="WP_162123873.1">
    <property type="nucleotide sequence ID" value="NZ_PDWK01000015.1"/>
</dbReference>
<reference evidence="2" key="1">
    <citation type="submission" date="2017-10" db="EMBL/GenBank/DDBJ databases">
        <title>Whole genome sequencing of members of genus Pseudoxanthomonas.</title>
        <authorList>
            <person name="Kumar S."/>
            <person name="Bansal K."/>
            <person name="Kaur A."/>
            <person name="Patil P."/>
            <person name="Sharma S."/>
            <person name="Patil P.B."/>
        </authorList>
    </citation>
    <scope>NUCLEOTIDE SEQUENCE</scope>
    <source>
        <strain evidence="2">DSM 22914</strain>
    </source>
</reference>
<evidence type="ECO:0008006" key="4">
    <source>
        <dbReference type="Google" id="ProtNLM"/>
    </source>
</evidence>
<organism evidence="2 3">
    <name type="scientific">Pseudoxanthomonas taiwanensis</name>
    <dbReference type="NCBI Taxonomy" id="176598"/>
    <lineage>
        <taxon>Bacteria</taxon>
        <taxon>Pseudomonadati</taxon>
        <taxon>Pseudomonadota</taxon>
        <taxon>Gammaproteobacteria</taxon>
        <taxon>Lysobacterales</taxon>
        <taxon>Lysobacteraceae</taxon>
        <taxon>Pseudoxanthomonas</taxon>
    </lineage>
</organism>
<protein>
    <recommendedName>
        <fullName evidence="4">Tetratricopeptide repeat protein</fullName>
    </recommendedName>
</protein>
<dbReference type="EMBL" id="PDWK01000015">
    <property type="protein sequence ID" value="KAF1689781.1"/>
    <property type="molecule type" value="Genomic_DNA"/>
</dbReference>
<comment type="caution">
    <text evidence="2">The sequence shown here is derived from an EMBL/GenBank/DDBJ whole genome shotgun (WGS) entry which is preliminary data.</text>
</comment>
<feature type="signal peptide" evidence="1">
    <location>
        <begin position="1"/>
        <end position="20"/>
    </location>
</feature>
<dbReference type="Proteomes" id="UP000717981">
    <property type="component" value="Unassembled WGS sequence"/>
</dbReference>
<keyword evidence="1" id="KW-0732">Signal</keyword>
<evidence type="ECO:0000313" key="3">
    <source>
        <dbReference type="Proteomes" id="UP000717981"/>
    </source>
</evidence>
<gene>
    <name evidence="2" type="ORF">CR938_04570</name>
</gene>
<proteinExistence type="predicted"/>
<sequence>MGFRTWLCLGSLLLAAAAQAQSLPAPREFYFDEDRYTTRPIVAVPGEGGGGVERLAARVQRRPEDVEASAQLAHVAMRSGRTELGHSLYQGAQRNAANNTRLQRAVTWNYAWDLYRAGEVQQALEQWRTLIGGWPKAPSWQPPTLALALWRLGRQREAVAWYAAAVRTEPTLWTDAANFPRLLPDWDEADRAVLAEVLEAWRADPPSWP</sequence>
<dbReference type="Gene3D" id="1.25.40.10">
    <property type="entry name" value="Tetratricopeptide repeat domain"/>
    <property type="match status" value="1"/>
</dbReference>
<evidence type="ECO:0000313" key="2">
    <source>
        <dbReference type="EMBL" id="KAF1689781.1"/>
    </source>
</evidence>